<dbReference type="InterPro" id="IPR041588">
    <property type="entry name" value="Integrase_H2C2"/>
</dbReference>
<evidence type="ECO:0000313" key="2">
    <source>
        <dbReference type="EMBL" id="VDL86631.1"/>
    </source>
</evidence>
<dbReference type="EMBL" id="UYSU01001187">
    <property type="protein sequence ID" value="VDL86631.1"/>
    <property type="molecule type" value="Genomic_DNA"/>
</dbReference>
<name>A0A183S9S7_SCHSO</name>
<reference evidence="4" key="1">
    <citation type="submission" date="2016-06" db="UniProtKB">
        <authorList>
            <consortium name="WormBaseParasite"/>
        </authorList>
    </citation>
    <scope>IDENTIFICATION</scope>
</reference>
<dbReference type="SUPFAM" id="SSF53098">
    <property type="entry name" value="Ribonuclease H-like"/>
    <property type="match status" value="1"/>
</dbReference>
<dbReference type="Gene3D" id="3.30.420.10">
    <property type="entry name" value="Ribonuclease H-like superfamily/Ribonuclease H"/>
    <property type="match status" value="1"/>
</dbReference>
<reference evidence="2 3" key="2">
    <citation type="submission" date="2018-11" db="EMBL/GenBank/DDBJ databases">
        <authorList>
            <consortium name="Pathogen Informatics"/>
        </authorList>
    </citation>
    <scope>NUCLEOTIDE SEQUENCE [LARGE SCALE GENOMIC DNA]</scope>
    <source>
        <strain evidence="2 3">NST_G2</strain>
    </source>
</reference>
<accession>A0A183S9S7</accession>
<dbReference type="GO" id="GO:0003676">
    <property type="term" value="F:nucleic acid binding"/>
    <property type="evidence" value="ECO:0007669"/>
    <property type="project" value="InterPro"/>
</dbReference>
<dbReference type="OrthoDB" id="422540at2759"/>
<dbReference type="PANTHER" id="PTHR38681">
    <property type="entry name" value="RETROVIRUS-RELATED POL POLYPROTEIN FROM TRANSPOSON 412-LIKE PROTEIN-RELATED"/>
    <property type="match status" value="1"/>
</dbReference>
<dbReference type="AlphaFoldDB" id="A0A183S9S7"/>
<evidence type="ECO:0000259" key="1">
    <source>
        <dbReference type="Pfam" id="PF17921"/>
    </source>
</evidence>
<protein>
    <submittedName>
        <fullName evidence="4">Integrase_H2C2 domain-containing protein</fullName>
    </submittedName>
</protein>
<evidence type="ECO:0000313" key="4">
    <source>
        <dbReference type="WBParaSite" id="SSLN_0000101501-mRNA-1"/>
    </source>
</evidence>
<dbReference type="InterPro" id="IPR012337">
    <property type="entry name" value="RNaseH-like_sf"/>
</dbReference>
<feature type="domain" description="Integrase zinc-binding" evidence="1">
    <location>
        <begin position="213"/>
        <end position="250"/>
    </location>
</feature>
<gene>
    <name evidence="2" type="ORF">SSLN_LOCUS975</name>
</gene>
<evidence type="ECO:0000313" key="3">
    <source>
        <dbReference type="Proteomes" id="UP000275846"/>
    </source>
</evidence>
<proteinExistence type="predicted"/>
<sequence length="431" mass="49006">MRPRLRHWHLLDYVLVRRRDRQELLMTKVIRDADDWMDHCLVISKMRLRLQPQLRPQTSYFYFSNQITHKLEDLHAPENNATVETRWFQLRNVIQSTDLELWPSMSPTSLLEASAAAISVHGEFLRRFLPNFADYILPLTNLLSGSKRSCELTADALLSPGIDLAAMAAEQRRVGSPRDEDVFRLQLQELPLTTGNGTILCDVSTPSRHPFGPPSIRRKVFSSLHNLSHSGSRATDKLVFDRFVWPGIRKPLPLPDGCSYLITCVDRFTRWPEAISLPNVTASTWSKRFSVVVLPSLVPPPLSRLIVVPSSNLTLFSLTLECTRIRTTAYYPAANGMVKRFHRQLKASLRAVDDPENWKCQLPLVQLNIRSALKSDLDCSTAELVVGASVRLPDEMISSSLRGVVEDPTNLVHRLRQFMRTLSPFLPRPSV</sequence>
<dbReference type="Proteomes" id="UP000275846">
    <property type="component" value="Unassembled WGS sequence"/>
</dbReference>
<keyword evidence="3" id="KW-1185">Reference proteome</keyword>
<dbReference type="Pfam" id="PF17921">
    <property type="entry name" value="Integrase_H2C2"/>
    <property type="match status" value="1"/>
</dbReference>
<organism evidence="4">
    <name type="scientific">Schistocephalus solidus</name>
    <name type="common">Tapeworm</name>
    <dbReference type="NCBI Taxonomy" id="70667"/>
    <lineage>
        <taxon>Eukaryota</taxon>
        <taxon>Metazoa</taxon>
        <taxon>Spiralia</taxon>
        <taxon>Lophotrochozoa</taxon>
        <taxon>Platyhelminthes</taxon>
        <taxon>Cestoda</taxon>
        <taxon>Eucestoda</taxon>
        <taxon>Diphyllobothriidea</taxon>
        <taxon>Diphyllobothriidae</taxon>
        <taxon>Schistocephalus</taxon>
    </lineage>
</organism>
<dbReference type="InterPro" id="IPR036397">
    <property type="entry name" value="RNaseH_sf"/>
</dbReference>
<dbReference type="WBParaSite" id="SSLN_0000101501-mRNA-1">
    <property type="protein sequence ID" value="SSLN_0000101501-mRNA-1"/>
    <property type="gene ID" value="SSLN_0000101501"/>
</dbReference>
<dbReference type="PANTHER" id="PTHR38681:SF1">
    <property type="entry name" value="RETROVIRUS-RELATED POL POLYPROTEIN FROM TRANSPOSON 412-LIKE PROTEIN"/>
    <property type="match status" value="1"/>
</dbReference>